<dbReference type="SUPFAM" id="SSF52777">
    <property type="entry name" value="CoA-dependent acyltransferases"/>
    <property type="match status" value="1"/>
</dbReference>
<dbReference type="FunFam" id="3.30.559.10:FF:000035">
    <property type="entry name" value="Phenolic glucoside malonyltransferase 1"/>
    <property type="match status" value="1"/>
</dbReference>
<evidence type="ECO:0000313" key="3">
    <source>
        <dbReference type="EMBL" id="CAA7014328.1"/>
    </source>
</evidence>
<dbReference type="Gene3D" id="3.30.559.10">
    <property type="entry name" value="Chloramphenicol acetyltransferase-like domain"/>
    <property type="match status" value="2"/>
</dbReference>
<organism evidence="3 4">
    <name type="scientific">Microthlaspi erraticum</name>
    <dbReference type="NCBI Taxonomy" id="1685480"/>
    <lineage>
        <taxon>Eukaryota</taxon>
        <taxon>Viridiplantae</taxon>
        <taxon>Streptophyta</taxon>
        <taxon>Embryophyta</taxon>
        <taxon>Tracheophyta</taxon>
        <taxon>Spermatophyta</taxon>
        <taxon>Magnoliopsida</taxon>
        <taxon>eudicotyledons</taxon>
        <taxon>Gunneridae</taxon>
        <taxon>Pentapetalae</taxon>
        <taxon>rosids</taxon>
        <taxon>malvids</taxon>
        <taxon>Brassicales</taxon>
        <taxon>Brassicaceae</taxon>
        <taxon>Coluteocarpeae</taxon>
        <taxon>Microthlaspi</taxon>
    </lineage>
</organism>
<keyword evidence="4" id="KW-1185">Reference proteome</keyword>
<evidence type="ECO:0000256" key="2">
    <source>
        <dbReference type="ARBA" id="ARBA00023315"/>
    </source>
</evidence>
<evidence type="ECO:0000256" key="1">
    <source>
        <dbReference type="ARBA" id="ARBA00022679"/>
    </source>
</evidence>
<name>A0A6D2HET9_9BRAS</name>
<sequence>MTLHVLEVARVTPATDSDSDSVRSLAIPLTFFDLPWLVFHPVKRLFFYRLTESTHEHFHSFILPKLKLSLSLALRNYLPLCGRITWDPNEPKPSIVVSQNDGVSVTIAETAADFSHLSGYGQRPVSELHTLLPELPVSDDSASAFSLQITLFPNQGFSIGVAAHHAVLDGKTSSMFIKAWAHSCKQHLENENRAVSLPDNLTPSLDRSLLTDLTGIDEKMIEIVRSLKQSNNTNERSLSPLPARELGDDVVLATLVLSRDDIDRLRKRVKSQIPDRPLHLSTFVIAYAYAWTCYVKARGGDGDRSVGFLFSGDFRERLDPPLPSTYFGNCVFPAGSYDQKAADFAEEKGFVNAVEILSNLVKGLSSRRIETIAKAFRDGFDSLGESSQLGTIAGSNRLGVYESDFGWGRPVKVDVVSIDQGEAMSMAERRDESGGVEMGMCLKKAEMDLVVSFFNNGLHLQS</sequence>
<comment type="caution">
    <text evidence="3">The sequence shown here is derived from an EMBL/GenBank/DDBJ whole genome shotgun (WGS) entry which is preliminary data.</text>
</comment>
<dbReference type="OrthoDB" id="1862401at2759"/>
<keyword evidence="2" id="KW-0012">Acyltransferase</keyword>
<dbReference type="AlphaFoldDB" id="A0A6D2HET9"/>
<gene>
    <name evidence="3" type="ORF">MERR_LOCUS1562</name>
</gene>
<keyword evidence="1" id="KW-0808">Transferase</keyword>
<dbReference type="Pfam" id="PF02458">
    <property type="entry name" value="Transferase"/>
    <property type="match status" value="1"/>
</dbReference>
<dbReference type="GO" id="GO:0016747">
    <property type="term" value="F:acyltransferase activity, transferring groups other than amino-acyl groups"/>
    <property type="evidence" value="ECO:0007669"/>
    <property type="project" value="UniProtKB-ARBA"/>
</dbReference>
<dbReference type="PANTHER" id="PTHR31625">
    <property type="match status" value="1"/>
</dbReference>
<dbReference type="InterPro" id="IPR051504">
    <property type="entry name" value="Plant_metabolite_acyltrans"/>
</dbReference>
<dbReference type="InterPro" id="IPR023213">
    <property type="entry name" value="CAT-like_dom_sf"/>
</dbReference>
<accession>A0A6D2HET9</accession>
<proteinExistence type="predicted"/>
<reference evidence="3" key="1">
    <citation type="submission" date="2020-01" db="EMBL/GenBank/DDBJ databases">
        <authorList>
            <person name="Mishra B."/>
        </authorList>
    </citation>
    <scope>NUCLEOTIDE SEQUENCE [LARGE SCALE GENOMIC DNA]</scope>
</reference>
<dbReference type="Proteomes" id="UP000467841">
    <property type="component" value="Unassembled WGS sequence"/>
</dbReference>
<protein>
    <submittedName>
        <fullName evidence="3">Uncharacterized protein</fullName>
    </submittedName>
</protein>
<evidence type="ECO:0000313" key="4">
    <source>
        <dbReference type="Proteomes" id="UP000467841"/>
    </source>
</evidence>
<dbReference type="EMBL" id="CACVBM020000110">
    <property type="protein sequence ID" value="CAA7014328.1"/>
    <property type="molecule type" value="Genomic_DNA"/>
</dbReference>